<organism evidence="2 3">
    <name type="scientific">Cereibacter ovatus</name>
    <dbReference type="NCBI Taxonomy" id="439529"/>
    <lineage>
        <taxon>Bacteria</taxon>
        <taxon>Pseudomonadati</taxon>
        <taxon>Pseudomonadota</taxon>
        <taxon>Alphaproteobacteria</taxon>
        <taxon>Rhodobacterales</taxon>
        <taxon>Paracoccaceae</taxon>
        <taxon>Cereibacter</taxon>
    </lineage>
</organism>
<sequence>MKPDTRAARIESLLDDTRRAILAGELAALPALGADLAAAIETLPPTDAASAQAIRAKAERNLACLDAASHGVRAARRRLAEIRQATAGTVVVYDDQGRRSETQPERPARHRL</sequence>
<feature type="region of interest" description="Disordered" evidence="1">
    <location>
        <begin position="93"/>
        <end position="112"/>
    </location>
</feature>
<dbReference type="RefSeq" id="WP_097029992.1">
    <property type="nucleotide sequence ID" value="NZ_OAOQ01000004.1"/>
</dbReference>
<dbReference type="Proteomes" id="UP000219467">
    <property type="component" value="Unassembled WGS sequence"/>
</dbReference>
<dbReference type="EMBL" id="OAOQ01000004">
    <property type="protein sequence ID" value="SNX69714.1"/>
    <property type="molecule type" value="Genomic_DNA"/>
</dbReference>
<name>A0A285CQC0_9RHOB</name>
<proteinExistence type="predicted"/>
<evidence type="ECO:0000313" key="2">
    <source>
        <dbReference type="EMBL" id="SNX69714.1"/>
    </source>
</evidence>
<evidence type="ECO:0000256" key="1">
    <source>
        <dbReference type="SAM" id="MobiDB-lite"/>
    </source>
</evidence>
<reference evidence="3" key="1">
    <citation type="submission" date="2017-08" db="EMBL/GenBank/DDBJ databases">
        <authorList>
            <person name="Varghese N."/>
            <person name="Submissions S."/>
        </authorList>
    </citation>
    <scope>NUCLEOTIDE SEQUENCE [LARGE SCALE GENOMIC DNA]</scope>
    <source>
        <strain evidence="3">JA234</strain>
    </source>
</reference>
<feature type="compositionally biased region" description="Basic and acidic residues" evidence="1">
    <location>
        <begin position="95"/>
        <end position="112"/>
    </location>
</feature>
<accession>A0A285CQC0</accession>
<keyword evidence="3" id="KW-1185">Reference proteome</keyword>
<gene>
    <name evidence="2" type="ORF">SAMN05878503_104179</name>
</gene>
<evidence type="ECO:0000313" key="3">
    <source>
        <dbReference type="Proteomes" id="UP000219467"/>
    </source>
</evidence>
<dbReference type="AlphaFoldDB" id="A0A285CQC0"/>
<protein>
    <recommendedName>
        <fullName evidence="4">Flagellar protein FlgN</fullName>
    </recommendedName>
</protein>
<evidence type="ECO:0008006" key="4">
    <source>
        <dbReference type="Google" id="ProtNLM"/>
    </source>
</evidence>